<dbReference type="AlphaFoldDB" id="A0AAU8JU50"/>
<reference evidence="2" key="1">
    <citation type="submission" date="2024-06" db="EMBL/GenBank/DDBJ databases">
        <title>The genome sequences of Kitasatospora sp. strain HUAS MG31.</title>
        <authorList>
            <person name="Mo P."/>
        </authorList>
    </citation>
    <scope>NUCLEOTIDE SEQUENCE</scope>
    <source>
        <strain evidence="2">HUAS MG31</strain>
    </source>
</reference>
<evidence type="ECO:0000259" key="1">
    <source>
        <dbReference type="Pfam" id="PF09860"/>
    </source>
</evidence>
<dbReference type="Pfam" id="PF09860">
    <property type="entry name" value="DUF2087"/>
    <property type="match status" value="1"/>
</dbReference>
<accession>A0AAU8JU50</accession>
<sequence length="172" mass="18415">MTPDTLAGLLAEPRRLRAFAALALGADSPAAVASAAGLSARDSLSAVGRLRESGLVSELDGRLRLEQELFRALARGAARADATAGDGDPALRAFVDGGRLTGMPAQKGRRRLLLEHIADRSFEPATAYTEQEVNERLLPWCQGGPVDHVALRRYLIVEALLTRDGGIYRRTA</sequence>
<proteinExistence type="predicted"/>
<dbReference type="InterPro" id="IPR018656">
    <property type="entry name" value="DUF2087"/>
</dbReference>
<dbReference type="KEGG" id="kcm:ABWK59_06915"/>
<feature type="domain" description="DUF2087" evidence="1">
    <location>
        <begin position="99"/>
        <end position="170"/>
    </location>
</feature>
<dbReference type="RefSeq" id="WP_354638768.1">
    <property type="nucleotide sequence ID" value="NZ_CP159872.1"/>
</dbReference>
<name>A0AAU8JU50_9ACTN</name>
<evidence type="ECO:0000313" key="2">
    <source>
        <dbReference type="EMBL" id="XCM78680.1"/>
    </source>
</evidence>
<dbReference type="EMBL" id="CP159872">
    <property type="protein sequence ID" value="XCM78680.1"/>
    <property type="molecule type" value="Genomic_DNA"/>
</dbReference>
<gene>
    <name evidence="2" type="ORF">ABWK59_06915</name>
</gene>
<organism evidence="2">
    <name type="scientific">Kitasatospora camelliae</name>
    <dbReference type="NCBI Taxonomy" id="3156397"/>
    <lineage>
        <taxon>Bacteria</taxon>
        <taxon>Bacillati</taxon>
        <taxon>Actinomycetota</taxon>
        <taxon>Actinomycetes</taxon>
        <taxon>Kitasatosporales</taxon>
        <taxon>Streptomycetaceae</taxon>
        <taxon>Kitasatospora</taxon>
    </lineage>
</organism>
<protein>
    <submittedName>
        <fullName evidence="2">DUF2087 domain-containing protein</fullName>
    </submittedName>
</protein>